<dbReference type="Proteomes" id="UP000199651">
    <property type="component" value="Unassembled WGS sequence"/>
</dbReference>
<evidence type="ECO:0000313" key="6">
    <source>
        <dbReference type="EMBL" id="SDP86692.1"/>
    </source>
</evidence>
<dbReference type="PROSITE" id="PS50901">
    <property type="entry name" value="FTSK"/>
    <property type="match status" value="1"/>
</dbReference>
<accession>A0A1H0W7C3</accession>
<keyword evidence="4" id="KW-0175">Coiled coil</keyword>
<dbReference type="Gene3D" id="3.40.50.300">
    <property type="entry name" value="P-loop containing nucleotide triphosphate hydrolases"/>
    <property type="match status" value="2"/>
</dbReference>
<feature type="binding site" evidence="3">
    <location>
        <begin position="413"/>
        <end position="420"/>
    </location>
    <ligand>
        <name>ATP</name>
        <dbReference type="ChEBI" id="CHEBI:30616"/>
    </ligand>
</feature>
<dbReference type="SUPFAM" id="SSF52540">
    <property type="entry name" value="P-loop containing nucleoside triphosphate hydrolases"/>
    <property type="match status" value="1"/>
</dbReference>
<dbReference type="RefSeq" id="WP_091383598.1">
    <property type="nucleotide sequence ID" value="NZ_FNDV01000017.1"/>
</dbReference>
<dbReference type="AlphaFoldDB" id="A0A1H0W7C3"/>
<gene>
    <name evidence="6" type="ORF">SAMN05192558_11863</name>
</gene>
<evidence type="ECO:0000313" key="7">
    <source>
        <dbReference type="Proteomes" id="UP000199651"/>
    </source>
</evidence>
<dbReference type="GO" id="GO:0003677">
    <property type="term" value="F:DNA binding"/>
    <property type="evidence" value="ECO:0007669"/>
    <property type="project" value="InterPro"/>
</dbReference>
<dbReference type="InterPro" id="IPR002543">
    <property type="entry name" value="FtsK_dom"/>
</dbReference>
<dbReference type="InterPro" id="IPR027417">
    <property type="entry name" value="P-loop_NTPase"/>
</dbReference>
<evidence type="ECO:0000256" key="2">
    <source>
        <dbReference type="ARBA" id="ARBA00022840"/>
    </source>
</evidence>
<keyword evidence="7" id="KW-1185">Reference proteome</keyword>
<evidence type="ECO:0000259" key="5">
    <source>
        <dbReference type="PROSITE" id="PS50901"/>
    </source>
</evidence>
<dbReference type="GO" id="GO:0005524">
    <property type="term" value="F:ATP binding"/>
    <property type="evidence" value="ECO:0007669"/>
    <property type="project" value="UniProtKB-UniRule"/>
</dbReference>
<dbReference type="STRING" id="504798.SAMN05421871_11763"/>
<dbReference type="InterPro" id="IPR050206">
    <property type="entry name" value="FtsK/SpoIIIE/SftA"/>
</dbReference>
<dbReference type="OrthoDB" id="9807790at2"/>
<dbReference type="CDD" id="cd01127">
    <property type="entry name" value="TrwB_TraG_TraD_VirD4"/>
    <property type="match status" value="1"/>
</dbReference>
<evidence type="ECO:0000256" key="1">
    <source>
        <dbReference type="ARBA" id="ARBA00022741"/>
    </source>
</evidence>
<sequence>MLGKGERRNRAEQALAELRSVLGLALGAAQNRRTRAETRKRQLEFERAVYGMGLATAARDSALMASLADDPARRAVWQRVTAERDRNYAEWHESGLGAVRDVVAAEAVGPAGLPWEDWLGKVGRDPGASAPRLWRIGSARVEHAPPEHGFPLAVPLLDVGHLRLNSVADSRAAVDSIVESLLVRMLSTFVPGAIRVHLWDIGHLTGPLPRLHPLTAAGLMVVHDPTRLDDLLAGLAGHIRKVHAATLRHGAGSLRETCAAAGKRVEPWQVAVLFGNGERPADELYRELNRVARTGPDAGVHLILVDVPVAGNSPMETVTFVDGEHATSSMTGPGVVVRADAPAPAASVSRAASAIGEVVLSRRGRPRTFADLLPDTLCQESARDELRTPVGFHDGAPVEVVIGDATPHALVAGPSGSGKTNFLYAMLGGLAARYPPSELEMYLLDFKEGVSFAGLTPGRKDPSWLPQARLVGVNVNTDREFGLALLRFLAEELARRAEAAKRQEVTKLAELREADPDGHWPRIVAVIDEFQALFGGRDQITQQAASLLEDVARRGRSQGIHLVLASQDIAGIEAFWGKPAVYDQCTLRIAMPKAKRVLAEHNNASVTLPRWHAVLNHESGVAHGNEIAHIPDASSRGTFDALQRRLWEEQSSPVPRLFDGAHQPELLTAAAYANPTGPVLGQVIDVADQSACPRLDPVPGRNLAVLGTATADALSIMESAALSLARLHAPGTCDFSLWCPVASLHERVGRLAEVLTGLGHVVDLRTGEDIATLTEESAERPRFVFFYAVDAAHPWLEVKEPPLMRSGLDRLRSLLKNGPTAHVHTIGWWRGVGRLKDTLGFGGTDDVGAWVALDVQGQELNSIAAGQLVDWSPRPHRAVFFDRTTHARPQVVIPFDTSTAMDPS</sequence>
<evidence type="ECO:0000256" key="4">
    <source>
        <dbReference type="SAM" id="Coils"/>
    </source>
</evidence>
<keyword evidence="2 3" id="KW-0067">ATP-binding</keyword>
<proteinExistence type="predicted"/>
<organism evidence="6 7">
    <name type="scientific">Actinokineospora alba</name>
    <dbReference type="NCBI Taxonomy" id="504798"/>
    <lineage>
        <taxon>Bacteria</taxon>
        <taxon>Bacillati</taxon>
        <taxon>Actinomycetota</taxon>
        <taxon>Actinomycetes</taxon>
        <taxon>Pseudonocardiales</taxon>
        <taxon>Pseudonocardiaceae</taxon>
        <taxon>Actinokineospora</taxon>
    </lineage>
</organism>
<feature type="coiled-coil region" evidence="4">
    <location>
        <begin position="483"/>
        <end position="514"/>
    </location>
</feature>
<reference evidence="7" key="1">
    <citation type="submission" date="2016-10" db="EMBL/GenBank/DDBJ databases">
        <authorList>
            <person name="Varghese N."/>
            <person name="Submissions S."/>
        </authorList>
    </citation>
    <scope>NUCLEOTIDE SEQUENCE [LARGE SCALE GENOMIC DNA]</scope>
    <source>
        <strain evidence="7">IBRC-M 10655</strain>
    </source>
</reference>
<dbReference type="PANTHER" id="PTHR22683">
    <property type="entry name" value="SPORULATION PROTEIN RELATED"/>
    <property type="match status" value="1"/>
</dbReference>
<feature type="domain" description="FtsK" evidence="5">
    <location>
        <begin position="395"/>
        <end position="600"/>
    </location>
</feature>
<keyword evidence="1 3" id="KW-0547">Nucleotide-binding</keyword>
<protein>
    <submittedName>
        <fullName evidence="6">FtsK/SpoIIIE family protein</fullName>
    </submittedName>
</protein>
<dbReference type="PANTHER" id="PTHR22683:SF41">
    <property type="entry name" value="DNA TRANSLOCASE FTSK"/>
    <property type="match status" value="1"/>
</dbReference>
<name>A0A1H0W7C3_9PSEU</name>
<dbReference type="EMBL" id="FNJB01000018">
    <property type="protein sequence ID" value="SDP86692.1"/>
    <property type="molecule type" value="Genomic_DNA"/>
</dbReference>
<evidence type="ECO:0000256" key="3">
    <source>
        <dbReference type="PROSITE-ProRule" id="PRU00289"/>
    </source>
</evidence>
<dbReference type="Pfam" id="PF01580">
    <property type="entry name" value="FtsK_SpoIIIE"/>
    <property type="match status" value="1"/>
</dbReference>